<evidence type="ECO:0000313" key="7">
    <source>
        <dbReference type="Proteomes" id="UP000194664"/>
    </source>
</evidence>
<dbReference type="RefSeq" id="WP_086450003.1">
    <property type="nucleotide sequence ID" value="NZ_MSPP01000001.1"/>
</dbReference>
<evidence type="ECO:0000259" key="5">
    <source>
        <dbReference type="Pfam" id="PF04357"/>
    </source>
</evidence>
<dbReference type="PANTHER" id="PTHR36985">
    <property type="entry name" value="TRANSLOCATION AND ASSEMBLY MODULE SUBUNIT TAMB"/>
    <property type="match status" value="1"/>
</dbReference>
<keyword evidence="4" id="KW-0472">Membrane</keyword>
<keyword evidence="2" id="KW-0812">Transmembrane</keyword>
<dbReference type="GO" id="GO:0097347">
    <property type="term" value="C:TAM protein secretion complex"/>
    <property type="evidence" value="ECO:0007669"/>
    <property type="project" value="TreeGrafter"/>
</dbReference>
<dbReference type="InterPro" id="IPR007452">
    <property type="entry name" value="TamB_C"/>
</dbReference>
<dbReference type="Proteomes" id="UP000194664">
    <property type="component" value="Unassembled WGS sequence"/>
</dbReference>
<dbReference type="GO" id="GO:0005886">
    <property type="term" value="C:plasma membrane"/>
    <property type="evidence" value="ECO:0007669"/>
    <property type="project" value="InterPro"/>
</dbReference>
<name>A0A251X0T3_9RHOB</name>
<evidence type="ECO:0000256" key="2">
    <source>
        <dbReference type="ARBA" id="ARBA00022692"/>
    </source>
</evidence>
<keyword evidence="3" id="KW-1133">Transmembrane helix</keyword>
<reference evidence="6 7" key="1">
    <citation type="submission" date="2016-12" db="EMBL/GenBank/DDBJ databases">
        <title>The draft genome sequence of HSLHS2.</title>
        <authorList>
            <person name="Hu D."/>
            <person name="Wang L."/>
            <person name="Shao Z."/>
        </authorList>
    </citation>
    <scope>NUCLEOTIDE SEQUENCE [LARGE SCALE GENOMIC DNA]</scope>
    <source>
        <strain evidence="6">MCCC 1A06712</strain>
    </source>
</reference>
<accession>A0A251X0T3</accession>
<dbReference type="GO" id="GO:0009306">
    <property type="term" value="P:protein secretion"/>
    <property type="evidence" value="ECO:0007669"/>
    <property type="project" value="InterPro"/>
</dbReference>
<protein>
    <recommendedName>
        <fullName evidence="5">Translocation and assembly module TamB C-terminal domain-containing protein</fullName>
    </recommendedName>
</protein>
<organism evidence="6 7">
    <name type="scientific">Marivivens niveibacter</name>
    <dbReference type="NCBI Taxonomy" id="1930667"/>
    <lineage>
        <taxon>Bacteria</taxon>
        <taxon>Pseudomonadati</taxon>
        <taxon>Pseudomonadota</taxon>
        <taxon>Alphaproteobacteria</taxon>
        <taxon>Rhodobacterales</taxon>
        <taxon>Paracoccaceae</taxon>
        <taxon>Marivivens group</taxon>
        <taxon>Marivivens</taxon>
    </lineage>
</organism>
<dbReference type="EMBL" id="MSPP01000001">
    <property type="protein sequence ID" value="OUD10349.1"/>
    <property type="molecule type" value="Genomic_DNA"/>
</dbReference>
<dbReference type="Pfam" id="PF04357">
    <property type="entry name" value="TamB"/>
    <property type="match status" value="1"/>
</dbReference>
<feature type="domain" description="Translocation and assembly module TamB C-terminal" evidence="5">
    <location>
        <begin position="891"/>
        <end position="1244"/>
    </location>
</feature>
<evidence type="ECO:0000256" key="4">
    <source>
        <dbReference type="ARBA" id="ARBA00023136"/>
    </source>
</evidence>
<evidence type="ECO:0000256" key="1">
    <source>
        <dbReference type="ARBA" id="ARBA00004167"/>
    </source>
</evidence>
<proteinExistence type="predicted"/>
<evidence type="ECO:0000313" key="6">
    <source>
        <dbReference type="EMBL" id="OUD10349.1"/>
    </source>
</evidence>
<keyword evidence="7" id="KW-1185">Reference proteome</keyword>
<comment type="subcellular location">
    <subcellularLocation>
        <location evidence="1">Membrane</location>
        <topology evidence="1">Single-pass membrane protein</topology>
    </subcellularLocation>
</comment>
<gene>
    <name evidence="6" type="ORF">BVC71_02245</name>
</gene>
<evidence type="ECO:0000256" key="3">
    <source>
        <dbReference type="ARBA" id="ARBA00022989"/>
    </source>
</evidence>
<dbReference type="OrthoDB" id="7784409at2"/>
<dbReference type="AlphaFoldDB" id="A0A251X0T3"/>
<dbReference type="PANTHER" id="PTHR36985:SF1">
    <property type="entry name" value="TRANSLOCATION AND ASSEMBLY MODULE SUBUNIT TAMB"/>
    <property type="match status" value="1"/>
</dbReference>
<comment type="caution">
    <text evidence="6">The sequence shown here is derived from an EMBL/GenBank/DDBJ whole genome shotgun (WGS) entry which is preliminary data.</text>
</comment>
<sequence length="1244" mass="127535">MRYIPIILVCLLPTVAPAQDQESDRGLIASFLQDNLSGAGRQVSIYGFSGALSSKAEIERLTIADDQGIWLTAEGLILDWDRSALLTGRIEIADLSADAITVERAPISETEPTDVSATASTTPFALPDLPVSVNVDRLLIDTLNLGAPILGEAIALNVEGDAALANGEGSAALTASRVDGAVGVMVFEGAFSNDTRNLALNLTLSEGEAGIAARLLDLPDLPSVDLSITGDAPITDFAANMSLDTNGERRLTGDVTLITTTDETAASTRSFDVDLNGDVTALFLPEYRDFFGSEVSLRAAGHTEDGGFDLTTLALNTQSMQLVGSAEIGASGLPDRFALVGQLGRDDDLPLLMPISGDKTYLSSASINIGFDAEKGDEWTANIIASDFERTGITIPEIALTGGGTIAQSGRITADIDYAAEGISFDDGAMSQAVGSTASGELILNYEPDGPLSVDRLTLIGAGVDANISATATFGENPVITTDSQITVSGLSRFASLVEMPDLSGDASVAVTGDILPLTSAADLSISGQTNDLTIGIEQLDQMLSGQGNIAARFIRDTQSTRIENLNITTPDTELAANAELTTDGVTGDAAFSTITSNLLPGATGTISAVAKGARTTEGAITATADVTLNNDTITAQLDLPATGTGPFAITADMSDLSQFAQITGLDLNGAADITAEGTASSDFAALTAQIKANTRNAAIGTNAVDTLLSGSGSVSVQVARDGDQIDLTNLNVAFPNVTATGNLSTDGETGTANYNARLADIGLFTPDFSGAATASGTAQMVSPNRWVIDTALTGPGGTNADVSGQVNGTDLAMTARGSLPLALLNGVLEPRRLAGTAGFNLSINGPAELSSLAGTITISEGELSAPTLGQSLTNVAGTANLSGEAVRLDLTGRSSNGGRLDARGRIGMTGTYPAALTVDLRNLVLRDPTLYETTATGTIAIDGPLAGGASITGAINLDETEVQVPSSTVGSLGDLPDVTHVGASTVVRQTLDRAGLTATGQEASTNSSGGAAYPLNLVINAPSQIFVRGRGLDAELGGQLTLSGTTDQVIPAGQFSLIRGRLDILQQRFNLTEGNVRMQGDFVPVLRFVATTQTATDTTVSVVIEGPASAPEVSFESSPELPQDEVLSQLIFGRDLSSISAFQALQLANAVNTLAGRGGEGIVGAIRKGAGLDDLDVTTDEDGNAAVSAGKYISDNVYTDVTVDAAGETEVNLNLDITSDITAKGGFGSDGETSIGVFFERDY</sequence>